<evidence type="ECO:0000313" key="2">
    <source>
        <dbReference type="Proteomes" id="UP000005510"/>
    </source>
</evidence>
<gene>
    <name evidence="1" type="ORF">PRABACTJOHN_03955</name>
</gene>
<accession>B7BFX0</accession>
<dbReference type="HOGENOM" id="CLU_3177239_0_0_10"/>
<reference evidence="1 2" key="2">
    <citation type="submission" date="2008-10" db="EMBL/GenBank/DDBJ databases">
        <authorList>
            <person name="Fulton L."/>
            <person name="Clifton S."/>
            <person name="Fulton B."/>
            <person name="Xu J."/>
            <person name="Minx P."/>
            <person name="Pepin K.H."/>
            <person name="Johnson M."/>
            <person name="Bhonagiri V."/>
            <person name="Nash W.E."/>
            <person name="Mardis E.R."/>
            <person name="Wilson R.K."/>
        </authorList>
    </citation>
    <scope>NUCLEOTIDE SEQUENCE [LARGE SCALE GENOMIC DNA]</scope>
    <source>
        <strain evidence="1 2">DSM 18315</strain>
    </source>
</reference>
<dbReference type="AlphaFoldDB" id="B7BFX0"/>
<feature type="non-terminal residue" evidence="1">
    <location>
        <position position="1"/>
    </location>
</feature>
<sequence>NSGDWVESLTALVENEQGDWNIVSYSKEDYDRNEKASSGLYYAEVI</sequence>
<name>B7BFX0_9BACT</name>
<evidence type="ECO:0000313" key="1">
    <source>
        <dbReference type="EMBL" id="EEC94690.1"/>
    </source>
</evidence>
<dbReference type="EMBL" id="ABYH01000395">
    <property type="protein sequence ID" value="EEC94690.1"/>
    <property type="molecule type" value="Genomic_DNA"/>
</dbReference>
<comment type="caution">
    <text evidence="1">The sequence shown here is derived from an EMBL/GenBank/DDBJ whole genome shotgun (WGS) entry which is preliminary data.</text>
</comment>
<dbReference type="Proteomes" id="UP000005510">
    <property type="component" value="Unassembled WGS sequence"/>
</dbReference>
<proteinExistence type="predicted"/>
<dbReference type="STRING" id="537006.PRABACTJOHN_03955"/>
<reference evidence="1 2" key="1">
    <citation type="submission" date="2008-10" db="EMBL/GenBank/DDBJ databases">
        <title>Draft genome sequence of Parabacteroides johnsonii (DSM 18315).</title>
        <authorList>
            <person name="Sudarsanam P."/>
            <person name="Ley R."/>
            <person name="Guruge J."/>
            <person name="Turnbaugh P.J."/>
            <person name="Mahowald M."/>
            <person name="Liep D."/>
            <person name="Gordon J."/>
        </authorList>
    </citation>
    <scope>NUCLEOTIDE SEQUENCE [LARGE SCALE GENOMIC DNA]</scope>
    <source>
        <strain evidence="1 2">DSM 18315</strain>
    </source>
</reference>
<protein>
    <submittedName>
        <fullName evidence="1">Uncharacterized protein</fullName>
    </submittedName>
</protein>
<organism evidence="1 2">
    <name type="scientific">Parabacteroides johnsonii DSM 18315</name>
    <dbReference type="NCBI Taxonomy" id="537006"/>
    <lineage>
        <taxon>Bacteria</taxon>
        <taxon>Pseudomonadati</taxon>
        <taxon>Bacteroidota</taxon>
        <taxon>Bacteroidia</taxon>
        <taxon>Bacteroidales</taxon>
        <taxon>Tannerellaceae</taxon>
        <taxon>Parabacteroides</taxon>
    </lineage>
</organism>